<dbReference type="InterPro" id="IPR049892">
    <property type="entry name" value="AA9"/>
</dbReference>
<evidence type="ECO:0000256" key="14">
    <source>
        <dbReference type="SAM" id="SignalP"/>
    </source>
</evidence>
<dbReference type="PANTHER" id="PTHR33353">
    <property type="entry name" value="PUTATIVE (AFU_ORTHOLOGUE AFUA_1G12560)-RELATED"/>
    <property type="match status" value="1"/>
</dbReference>
<sequence>MRTAAASLMAMATMATSVSAHAWMHGVWVNGVDQGDGRKEYIRTPENNSPVKDLSSPALACNVNGGKEAPEFVKAAAGDKLSFEWFHDNRNDDIIDGSHKGPVITYIAEYTSGDGTGAIWTKIAEDGFDGTQWAVDKLKANKGLADFTLPASLAAGQYLIRQEIIAHHESEVAFNVNPARGAQFYPSCVQVEVSGSGTAVPDQAFDFNTGYTYADKGIVGVNLYGAISSYEIPGPEVWTGTGGGAAPAPKPTTSAAAPAAPTTTAAAAPVATTPAAGGEAPTPIFSSVPSAPTTTLATVIAPAPTASSAAPAVPTASAPATPPSQCRRRRSLKAKRAKLAAAKKAARRAQL</sequence>
<protein>
    <recommendedName>
        <fullName evidence="12">lytic cellulose monooxygenase (C4-dehydrogenating)</fullName>
        <ecNumber evidence="12">1.14.99.56</ecNumber>
    </recommendedName>
</protein>
<keyword evidence="6" id="KW-0186">Copper</keyword>
<keyword evidence="7" id="KW-1015">Disulfide bond</keyword>
<dbReference type="AlphaFoldDB" id="A0A8K0X710"/>
<comment type="catalytic activity">
    <reaction evidence="11">
        <text>[(1-&gt;4)-beta-D-glucosyl]n+m + reduced acceptor + O2 = 4-dehydro-beta-D-glucosyl-[(1-&gt;4)-beta-D-glucosyl]n-1 + [(1-&gt;4)-beta-D-glucosyl]m + acceptor + H2O.</text>
        <dbReference type="EC" id="1.14.99.56"/>
    </reaction>
</comment>
<keyword evidence="5" id="KW-0136">Cellulose degradation</keyword>
<keyword evidence="16" id="KW-0378">Hydrolase</keyword>
<dbReference type="PANTHER" id="PTHR33353:SF17">
    <property type="entry name" value="ENDO-BETA-1,4-GLUCANASE D"/>
    <property type="match status" value="1"/>
</dbReference>
<keyword evidence="17" id="KW-1185">Reference proteome</keyword>
<gene>
    <name evidence="16" type="ORF">B0T11DRAFT_327544</name>
</gene>
<evidence type="ECO:0000256" key="4">
    <source>
        <dbReference type="ARBA" id="ARBA00022729"/>
    </source>
</evidence>
<evidence type="ECO:0000256" key="12">
    <source>
        <dbReference type="ARBA" id="ARBA00047174"/>
    </source>
</evidence>
<dbReference type="GO" id="GO:0005576">
    <property type="term" value="C:extracellular region"/>
    <property type="evidence" value="ECO:0007669"/>
    <property type="project" value="UniProtKB-SubCell"/>
</dbReference>
<dbReference type="InterPro" id="IPR005103">
    <property type="entry name" value="AA9_LPMO"/>
</dbReference>
<feature type="signal peptide" evidence="14">
    <location>
        <begin position="1"/>
        <end position="20"/>
    </location>
</feature>
<evidence type="ECO:0000259" key="15">
    <source>
        <dbReference type="Pfam" id="PF03443"/>
    </source>
</evidence>
<keyword evidence="4 14" id="KW-0732">Signal</keyword>
<evidence type="ECO:0000256" key="13">
    <source>
        <dbReference type="SAM" id="MobiDB-lite"/>
    </source>
</evidence>
<reference evidence="16" key="1">
    <citation type="journal article" date="2021" name="Nat. Commun.">
        <title>Genetic determinants of endophytism in the Arabidopsis root mycobiome.</title>
        <authorList>
            <person name="Mesny F."/>
            <person name="Miyauchi S."/>
            <person name="Thiergart T."/>
            <person name="Pickel B."/>
            <person name="Atanasova L."/>
            <person name="Karlsson M."/>
            <person name="Huettel B."/>
            <person name="Barry K.W."/>
            <person name="Haridas S."/>
            <person name="Chen C."/>
            <person name="Bauer D."/>
            <person name="Andreopoulos W."/>
            <person name="Pangilinan J."/>
            <person name="LaButti K."/>
            <person name="Riley R."/>
            <person name="Lipzen A."/>
            <person name="Clum A."/>
            <person name="Drula E."/>
            <person name="Henrissat B."/>
            <person name="Kohler A."/>
            <person name="Grigoriev I.V."/>
            <person name="Martin F.M."/>
            <person name="Hacquard S."/>
        </authorList>
    </citation>
    <scope>NUCLEOTIDE SEQUENCE</scope>
    <source>
        <strain evidence="16">MPI-CAGE-AT-0016</strain>
    </source>
</reference>
<accession>A0A8K0X710</accession>
<feature type="compositionally biased region" description="Basic residues" evidence="13">
    <location>
        <begin position="326"/>
        <end position="338"/>
    </location>
</feature>
<dbReference type="Gene3D" id="2.70.50.70">
    <property type="match status" value="1"/>
</dbReference>
<comment type="subcellular location">
    <subcellularLocation>
        <location evidence="2">Secreted</location>
    </subcellularLocation>
</comment>
<feature type="chain" id="PRO_5035433505" description="lytic cellulose monooxygenase (C4-dehydrogenating)" evidence="14">
    <location>
        <begin position="21"/>
        <end position="351"/>
    </location>
</feature>
<evidence type="ECO:0000313" key="16">
    <source>
        <dbReference type="EMBL" id="KAH7369462.1"/>
    </source>
</evidence>
<comment type="similarity">
    <text evidence="10">Belongs to the polysaccharide monooxygenase AA9 family.</text>
</comment>
<dbReference type="EMBL" id="JAGPXD010000002">
    <property type="protein sequence ID" value="KAH7369462.1"/>
    <property type="molecule type" value="Genomic_DNA"/>
</dbReference>
<evidence type="ECO:0000256" key="5">
    <source>
        <dbReference type="ARBA" id="ARBA00023001"/>
    </source>
</evidence>
<name>A0A8K0X710_9PEZI</name>
<keyword evidence="3" id="KW-0964">Secreted</keyword>
<keyword evidence="9" id="KW-0624">Polysaccharide degradation</keyword>
<evidence type="ECO:0000313" key="17">
    <source>
        <dbReference type="Proteomes" id="UP000813385"/>
    </source>
</evidence>
<feature type="region of interest" description="Disordered" evidence="13">
    <location>
        <begin position="241"/>
        <end position="288"/>
    </location>
</feature>
<dbReference type="GO" id="GO:0030245">
    <property type="term" value="P:cellulose catabolic process"/>
    <property type="evidence" value="ECO:0007669"/>
    <property type="project" value="UniProtKB-KW"/>
</dbReference>
<feature type="region of interest" description="Disordered" evidence="13">
    <location>
        <begin position="307"/>
        <end position="351"/>
    </location>
</feature>
<evidence type="ECO:0000256" key="9">
    <source>
        <dbReference type="ARBA" id="ARBA00023326"/>
    </source>
</evidence>
<evidence type="ECO:0000256" key="2">
    <source>
        <dbReference type="ARBA" id="ARBA00004613"/>
    </source>
</evidence>
<feature type="compositionally biased region" description="Low complexity" evidence="13">
    <location>
        <begin position="307"/>
        <end position="319"/>
    </location>
</feature>
<feature type="compositionally biased region" description="Low complexity" evidence="13">
    <location>
        <begin position="251"/>
        <end position="283"/>
    </location>
</feature>
<dbReference type="CDD" id="cd21175">
    <property type="entry name" value="LPMO_AA9"/>
    <property type="match status" value="1"/>
</dbReference>
<comment type="caution">
    <text evidence="16">The sequence shown here is derived from an EMBL/GenBank/DDBJ whole genome shotgun (WGS) entry which is preliminary data.</text>
</comment>
<dbReference type="GO" id="GO:0016787">
    <property type="term" value="F:hydrolase activity"/>
    <property type="evidence" value="ECO:0007669"/>
    <property type="project" value="UniProtKB-KW"/>
</dbReference>
<evidence type="ECO:0000256" key="10">
    <source>
        <dbReference type="ARBA" id="ARBA00044502"/>
    </source>
</evidence>
<evidence type="ECO:0000256" key="8">
    <source>
        <dbReference type="ARBA" id="ARBA00023277"/>
    </source>
</evidence>
<dbReference type="Pfam" id="PF03443">
    <property type="entry name" value="AA9"/>
    <property type="match status" value="1"/>
</dbReference>
<organism evidence="16 17">
    <name type="scientific">Plectosphaerella cucumerina</name>
    <dbReference type="NCBI Taxonomy" id="40658"/>
    <lineage>
        <taxon>Eukaryota</taxon>
        <taxon>Fungi</taxon>
        <taxon>Dikarya</taxon>
        <taxon>Ascomycota</taxon>
        <taxon>Pezizomycotina</taxon>
        <taxon>Sordariomycetes</taxon>
        <taxon>Hypocreomycetidae</taxon>
        <taxon>Glomerellales</taxon>
        <taxon>Plectosphaerellaceae</taxon>
        <taxon>Plectosphaerella</taxon>
    </lineage>
</organism>
<keyword evidence="8" id="KW-0119">Carbohydrate metabolism</keyword>
<evidence type="ECO:0000256" key="1">
    <source>
        <dbReference type="ARBA" id="ARBA00001973"/>
    </source>
</evidence>
<evidence type="ECO:0000256" key="3">
    <source>
        <dbReference type="ARBA" id="ARBA00022525"/>
    </source>
</evidence>
<dbReference type="OrthoDB" id="2525337at2759"/>
<evidence type="ECO:0000256" key="11">
    <source>
        <dbReference type="ARBA" id="ARBA00045077"/>
    </source>
</evidence>
<feature type="domain" description="Auxiliary Activity family 9 catalytic" evidence="15">
    <location>
        <begin position="21"/>
        <end position="226"/>
    </location>
</feature>
<dbReference type="EC" id="1.14.99.56" evidence="12"/>
<evidence type="ECO:0000256" key="6">
    <source>
        <dbReference type="ARBA" id="ARBA00023008"/>
    </source>
</evidence>
<evidence type="ECO:0000256" key="7">
    <source>
        <dbReference type="ARBA" id="ARBA00023157"/>
    </source>
</evidence>
<dbReference type="Proteomes" id="UP000813385">
    <property type="component" value="Unassembled WGS sequence"/>
</dbReference>
<proteinExistence type="inferred from homology"/>
<comment type="cofactor">
    <cofactor evidence="1">
        <name>Cu(2+)</name>
        <dbReference type="ChEBI" id="CHEBI:29036"/>
    </cofactor>
</comment>